<protein>
    <recommendedName>
        <fullName evidence="9">DNA polymerase epsilon subunit 2</fullName>
    </recommendedName>
    <alternativeName>
        <fullName evidence="6">DNA polymerase II subunit 2</fullName>
    </alternativeName>
    <alternativeName>
        <fullName evidence="10">DNA polymerase epsilon subunit B</fullName>
    </alternativeName>
</protein>
<dbReference type="GO" id="GO:0008622">
    <property type="term" value="C:epsilon DNA polymerase complex"/>
    <property type="evidence" value="ECO:0007669"/>
    <property type="project" value="InterPro"/>
</dbReference>
<keyword evidence="13" id="KW-1185">Reference proteome</keyword>
<sequence length="381" mass="42902">MDAARRIKNKVSTAFKMRGLMLRPEASKYLVEVMESVSSSDLEDVMEKVLDAVEKQPLSSNMIELSVAESAVQDCSQSCDETIDNVFNIIGAFDVPRYIYSVERKKFIPLSMTSHPAPSLCGWAKDKAELFRERYTILQQRIHRHELFTPPAIGTAVDEGQNKFQLKTIEALLGSTAKMGEVIVLGMITQLKEGKFYLEDLSGTVQLDMSKAISFKCLSRLLQEKNIQYSHWHQFHNGLYTESCFVLAEGWYEDSVFHVNGFGFPPTEPSSATRAYYGSMNFFGGPSSTSVKASAKLKQLEEENEDAMFVILSDVWLDNVEVLEKLNLMFSGRLGNHNSKLPTLGQSLVSLCFFFQVTRRCLPPVLFLLATSPALLMETHR</sequence>
<dbReference type="FunFam" id="1.10.8.60:FF:000053">
    <property type="entry name" value="DNA polymerase epsilon subunit"/>
    <property type="match status" value="1"/>
</dbReference>
<feature type="domain" description="DNA polymerase epsilon subunit B N-terminal" evidence="11">
    <location>
        <begin position="4"/>
        <end position="75"/>
    </location>
</feature>
<evidence type="ECO:0000256" key="9">
    <source>
        <dbReference type="ARBA" id="ARBA00068387"/>
    </source>
</evidence>
<evidence type="ECO:0000256" key="6">
    <source>
        <dbReference type="ARBA" id="ARBA00032930"/>
    </source>
</evidence>
<keyword evidence="4" id="KW-0238">DNA-binding</keyword>
<dbReference type="AlphaFoldDB" id="A0A4Z2BSW0"/>
<dbReference type="GO" id="GO:0003677">
    <property type="term" value="F:DNA binding"/>
    <property type="evidence" value="ECO:0007669"/>
    <property type="project" value="UniProtKB-KW"/>
</dbReference>
<dbReference type="GO" id="GO:0042276">
    <property type="term" value="P:error-prone translesion synthesis"/>
    <property type="evidence" value="ECO:0007669"/>
    <property type="project" value="TreeGrafter"/>
</dbReference>
<dbReference type="InterPro" id="IPR016266">
    <property type="entry name" value="POLE2"/>
</dbReference>
<dbReference type="GO" id="GO:0006261">
    <property type="term" value="P:DNA-templated DNA replication"/>
    <property type="evidence" value="ECO:0007669"/>
    <property type="project" value="InterPro"/>
</dbReference>
<comment type="function">
    <text evidence="7">Accessory component of the DNA polymerase epsilon complex. Participates in DNA repair and in chromosomal DNA replication.</text>
</comment>
<keyword evidence="5" id="KW-0539">Nucleus</keyword>
<dbReference type="PANTHER" id="PTHR12708">
    <property type="entry name" value="DNA POLYMERASE EPSILON SUBUNIT B"/>
    <property type="match status" value="1"/>
</dbReference>
<evidence type="ECO:0000256" key="7">
    <source>
        <dbReference type="ARBA" id="ARBA00054225"/>
    </source>
</evidence>
<keyword evidence="3" id="KW-0235">DNA replication</keyword>
<evidence type="ECO:0000256" key="3">
    <source>
        <dbReference type="ARBA" id="ARBA00022705"/>
    </source>
</evidence>
<evidence type="ECO:0000256" key="10">
    <source>
        <dbReference type="ARBA" id="ARBA00074983"/>
    </source>
</evidence>
<dbReference type="Gene3D" id="1.10.8.60">
    <property type="match status" value="1"/>
</dbReference>
<evidence type="ECO:0000256" key="8">
    <source>
        <dbReference type="ARBA" id="ARBA00063156"/>
    </source>
</evidence>
<reference evidence="12 13" key="1">
    <citation type="submission" date="2019-04" db="EMBL/GenBank/DDBJ databases">
        <title>The sequence and de novo assembly of Takifugu bimaculatus genome using PacBio and Hi-C technologies.</title>
        <authorList>
            <person name="Xu P."/>
            <person name="Liu B."/>
            <person name="Zhou Z."/>
        </authorList>
    </citation>
    <scope>NUCLEOTIDE SEQUENCE [LARGE SCALE GENOMIC DNA]</scope>
    <source>
        <strain evidence="12">TB-2018</strain>
        <tissue evidence="12">Muscle</tissue>
    </source>
</reference>
<comment type="caution">
    <text evidence="12">The sequence shown here is derived from an EMBL/GenBank/DDBJ whole genome shotgun (WGS) entry which is preliminary data.</text>
</comment>
<comment type="similarity">
    <text evidence="2">Belongs to the DNA polymerase epsilon subunit B family.</text>
</comment>
<proteinExistence type="inferred from homology"/>
<evidence type="ECO:0000313" key="13">
    <source>
        <dbReference type="Proteomes" id="UP000516260"/>
    </source>
</evidence>
<accession>A0A4Z2BSW0</accession>
<dbReference type="Proteomes" id="UP000516260">
    <property type="component" value="Chromosome 18"/>
</dbReference>
<organism evidence="12 13">
    <name type="scientific">Takifugu bimaculatus</name>
    <dbReference type="NCBI Taxonomy" id="433685"/>
    <lineage>
        <taxon>Eukaryota</taxon>
        <taxon>Metazoa</taxon>
        <taxon>Chordata</taxon>
        <taxon>Craniata</taxon>
        <taxon>Vertebrata</taxon>
        <taxon>Euteleostomi</taxon>
        <taxon>Actinopterygii</taxon>
        <taxon>Neopterygii</taxon>
        <taxon>Teleostei</taxon>
        <taxon>Neoteleostei</taxon>
        <taxon>Acanthomorphata</taxon>
        <taxon>Eupercaria</taxon>
        <taxon>Tetraodontiformes</taxon>
        <taxon>Tetradontoidea</taxon>
        <taxon>Tetraodontidae</taxon>
        <taxon>Takifugu</taxon>
    </lineage>
</organism>
<evidence type="ECO:0000256" key="2">
    <source>
        <dbReference type="ARBA" id="ARBA00009560"/>
    </source>
</evidence>
<evidence type="ECO:0000256" key="1">
    <source>
        <dbReference type="ARBA" id="ARBA00004123"/>
    </source>
</evidence>
<evidence type="ECO:0000259" key="11">
    <source>
        <dbReference type="Pfam" id="PF12213"/>
    </source>
</evidence>
<dbReference type="Pfam" id="PF12213">
    <property type="entry name" value="Dpoe2NT"/>
    <property type="match status" value="1"/>
</dbReference>
<dbReference type="PANTHER" id="PTHR12708:SF0">
    <property type="entry name" value="DNA POLYMERASE EPSILON SUBUNIT 2"/>
    <property type="match status" value="1"/>
</dbReference>
<evidence type="ECO:0000256" key="5">
    <source>
        <dbReference type="ARBA" id="ARBA00023242"/>
    </source>
</evidence>
<gene>
    <name evidence="12" type="ORF">fugu_016397</name>
</gene>
<evidence type="ECO:0000313" key="12">
    <source>
        <dbReference type="EMBL" id="TNM95314.1"/>
    </source>
</evidence>
<name>A0A4Z2BSW0_9TELE</name>
<dbReference type="EMBL" id="SWLE01000010">
    <property type="protein sequence ID" value="TNM95314.1"/>
    <property type="molecule type" value="Genomic_DNA"/>
</dbReference>
<comment type="subunit">
    <text evidence="8">Component of the DNA polymerase epsilon complex consisting of four subunits: the catalytic subunit POLE and the accessory subunits POLE2, POLE3 and POLE4.</text>
</comment>
<evidence type="ECO:0000256" key="4">
    <source>
        <dbReference type="ARBA" id="ARBA00023125"/>
    </source>
</evidence>
<dbReference type="InterPro" id="IPR024639">
    <property type="entry name" value="DNA_pol_e_bsu_N"/>
</dbReference>
<comment type="subcellular location">
    <subcellularLocation>
        <location evidence="1">Nucleus</location>
    </subcellularLocation>
</comment>